<dbReference type="CDD" id="cd01837">
    <property type="entry name" value="SGNH_plant_lipase_like"/>
    <property type="match status" value="1"/>
</dbReference>
<evidence type="ECO:0000256" key="7">
    <source>
        <dbReference type="ARBA" id="ARBA00023098"/>
    </source>
</evidence>
<evidence type="ECO:0000256" key="4">
    <source>
        <dbReference type="ARBA" id="ARBA00022729"/>
    </source>
</evidence>
<accession>A0A438EA16</accession>
<dbReference type="EMBL" id="QGNW01001347">
    <property type="protein sequence ID" value="RVW44605.1"/>
    <property type="molecule type" value="Genomic_DNA"/>
</dbReference>
<dbReference type="InterPro" id="IPR051238">
    <property type="entry name" value="GDSL_esterase/lipase"/>
</dbReference>
<evidence type="ECO:0000313" key="10">
    <source>
        <dbReference type="Proteomes" id="UP000288805"/>
    </source>
</evidence>
<keyword evidence="5" id="KW-0378">Hydrolase</keyword>
<dbReference type="PANTHER" id="PTHR45650">
    <property type="entry name" value="GDSL-LIKE LIPASE/ACYLHYDROLASE-RELATED"/>
    <property type="match status" value="1"/>
</dbReference>
<keyword evidence="4" id="KW-0732">Signal</keyword>
<dbReference type="InterPro" id="IPR001087">
    <property type="entry name" value="GDSL"/>
</dbReference>
<protein>
    <submittedName>
        <fullName evidence="9">GDSL esterase/lipase 7</fullName>
    </submittedName>
</protein>
<keyword evidence="8" id="KW-0472">Membrane</keyword>
<dbReference type="Gene3D" id="3.40.50.1110">
    <property type="entry name" value="SGNH hydrolase"/>
    <property type="match status" value="1"/>
</dbReference>
<dbReference type="Pfam" id="PF00657">
    <property type="entry name" value="Lipase_GDSL"/>
    <property type="match status" value="1"/>
</dbReference>
<dbReference type="Proteomes" id="UP000288805">
    <property type="component" value="Unassembled WGS sequence"/>
</dbReference>
<dbReference type="GO" id="GO:0016788">
    <property type="term" value="F:hydrolase activity, acting on ester bonds"/>
    <property type="evidence" value="ECO:0007669"/>
    <property type="project" value="InterPro"/>
</dbReference>
<feature type="transmembrane region" description="Helical" evidence="8">
    <location>
        <begin position="21"/>
        <end position="39"/>
    </location>
</feature>
<dbReference type="AlphaFoldDB" id="A0A438EA16"/>
<evidence type="ECO:0000256" key="3">
    <source>
        <dbReference type="ARBA" id="ARBA00022525"/>
    </source>
</evidence>
<sequence length="394" mass="44105">MPETIFSFGVRGRTYDMGFSFMYFLLVCIFQCFFVPLVASQGQLAPALFIFGDSFFDSGNNNNRKTLAKANYPPYGIDFPSGVTGRFSNGLIITDYFALSLGLQISPPFLETEESVMKNFLEGFNYASASAGILPETGSALMEKWILVLDGFIMQGGNLCMTKQVKLFRKTVRDYIPLHFTSSNELSNHLSKSIFAILIGGNDYANNYLQPQQYNSSSLYNPKQFGELLVKELGNHLKELYYLGARKFVVFEIAAIGCFPAILNKVKPKTRCVEDTNKLVSIFNKKLANELNLLSTILEGSTFTKAESYRLTYNMLKHPARYGLNETRNPCCMVGDNGTGPCIPNKRPCQDRDSHLFWDSFHPTQAVHKAIGSQCFNATGLCTPFNILQLTQKS</sequence>
<keyword evidence="6" id="KW-0442">Lipid degradation</keyword>
<keyword evidence="7" id="KW-0443">Lipid metabolism</keyword>
<dbReference type="GO" id="GO:0005576">
    <property type="term" value="C:extracellular region"/>
    <property type="evidence" value="ECO:0007669"/>
    <property type="project" value="UniProtKB-SubCell"/>
</dbReference>
<dbReference type="PANTHER" id="PTHR45650:SF43">
    <property type="entry name" value="GDSL ESTERASE_LIPASE 7-LIKE"/>
    <property type="match status" value="1"/>
</dbReference>
<keyword evidence="3" id="KW-0964">Secreted</keyword>
<comment type="similarity">
    <text evidence="2">Belongs to the 'GDSL' lipolytic enzyme family.</text>
</comment>
<evidence type="ECO:0000256" key="5">
    <source>
        <dbReference type="ARBA" id="ARBA00022801"/>
    </source>
</evidence>
<dbReference type="GO" id="GO:0016042">
    <property type="term" value="P:lipid catabolic process"/>
    <property type="evidence" value="ECO:0007669"/>
    <property type="project" value="UniProtKB-KW"/>
</dbReference>
<comment type="caution">
    <text evidence="9">The sequence shown here is derived from an EMBL/GenBank/DDBJ whole genome shotgun (WGS) entry which is preliminary data.</text>
</comment>
<evidence type="ECO:0000256" key="2">
    <source>
        <dbReference type="ARBA" id="ARBA00008668"/>
    </source>
</evidence>
<evidence type="ECO:0000313" key="9">
    <source>
        <dbReference type="EMBL" id="RVW44605.1"/>
    </source>
</evidence>
<evidence type="ECO:0000256" key="1">
    <source>
        <dbReference type="ARBA" id="ARBA00004613"/>
    </source>
</evidence>
<organism evidence="9 10">
    <name type="scientific">Vitis vinifera</name>
    <name type="common">Grape</name>
    <dbReference type="NCBI Taxonomy" id="29760"/>
    <lineage>
        <taxon>Eukaryota</taxon>
        <taxon>Viridiplantae</taxon>
        <taxon>Streptophyta</taxon>
        <taxon>Embryophyta</taxon>
        <taxon>Tracheophyta</taxon>
        <taxon>Spermatophyta</taxon>
        <taxon>Magnoliopsida</taxon>
        <taxon>eudicotyledons</taxon>
        <taxon>Gunneridae</taxon>
        <taxon>Pentapetalae</taxon>
        <taxon>rosids</taxon>
        <taxon>Vitales</taxon>
        <taxon>Vitaceae</taxon>
        <taxon>Viteae</taxon>
        <taxon>Vitis</taxon>
    </lineage>
</organism>
<name>A0A438EA16_VITVI</name>
<comment type="subcellular location">
    <subcellularLocation>
        <location evidence="1">Secreted</location>
    </subcellularLocation>
</comment>
<keyword evidence="8" id="KW-1133">Transmembrane helix</keyword>
<evidence type="ECO:0000256" key="8">
    <source>
        <dbReference type="SAM" id="Phobius"/>
    </source>
</evidence>
<dbReference type="InterPro" id="IPR035669">
    <property type="entry name" value="SGNH_plant_lipase-like"/>
</dbReference>
<proteinExistence type="inferred from homology"/>
<evidence type="ECO:0000256" key="6">
    <source>
        <dbReference type="ARBA" id="ARBA00022963"/>
    </source>
</evidence>
<reference evidence="9 10" key="1">
    <citation type="journal article" date="2018" name="PLoS Genet.">
        <title>Population sequencing reveals clonal diversity and ancestral inbreeding in the grapevine cultivar Chardonnay.</title>
        <authorList>
            <person name="Roach M.J."/>
            <person name="Johnson D.L."/>
            <person name="Bohlmann J."/>
            <person name="van Vuuren H.J."/>
            <person name="Jones S.J."/>
            <person name="Pretorius I.S."/>
            <person name="Schmidt S.A."/>
            <person name="Borneman A.R."/>
        </authorList>
    </citation>
    <scope>NUCLEOTIDE SEQUENCE [LARGE SCALE GENOMIC DNA]</scope>
    <source>
        <strain evidence="10">cv. Chardonnay</strain>
        <tissue evidence="9">Leaf</tissue>
    </source>
</reference>
<gene>
    <name evidence="9" type="primary">GLIP7_9</name>
    <name evidence="9" type="ORF">CK203_110060</name>
</gene>
<keyword evidence="8" id="KW-0812">Transmembrane</keyword>
<dbReference type="InterPro" id="IPR036514">
    <property type="entry name" value="SGNH_hydro_sf"/>
</dbReference>